<dbReference type="EMBL" id="VNJK01000001">
    <property type="protein sequence ID" value="TVX92456.1"/>
    <property type="molecule type" value="Genomic_DNA"/>
</dbReference>
<organism evidence="1 2">
    <name type="scientific">Paenibacillus agilis</name>
    <dbReference type="NCBI Taxonomy" id="3020863"/>
    <lineage>
        <taxon>Bacteria</taxon>
        <taxon>Bacillati</taxon>
        <taxon>Bacillota</taxon>
        <taxon>Bacilli</taxon>
        <taxon>Bacillales</taxon>
        <taxon>Paenibacillaceae</taxon>
        <taxon>Paenibacillus</taxon>
    </lineage>
</organism>
<dbReference type="InterPro" id="IPR011008">
    <property type="entry name" value="Dimeric_a/b-barrel"/>
</dbReference>
<evidence type="ECO:0000313" key="1">
    <source>
        <dbReference type="EMBL" id="TVX92456.1"/>
    </source>
</evidence>
<proteinExistence type="predicted"/>
<gene>
    <name evidence="1" type="ORF">FPZ44_04935</name>
</gene>
<reference evidence="1 2" key="1">
    <citation type="submission" date="2019-07" db="EMBL/GenBank/DDBJ databases">
        <authorList>
            <person name="Kim J."/>
        </authorList>
    </citation>
    <scope>NUCLEOTIDE SEQUENCE [LARGE SCALE GENOMIC DNA]</scope>
    <source>
        <strain evidence="1 2">N4</strain>
    </source>
</reference>
<comment type="caution">
    <text evidence="1">The sequence shown here is derived from an EMBL/GenBank/DDBJ whole genome shotgun (WGS) entry which is preliminary data.</text>
</comment>
<dbReference type="PANTHER" id="PTHR37828:SF1">
    <property type="entry name" value="YCII-RELATED DOMAIN-CONTAINING PROTEIN"/>
    <property type="match status" value="1"/>
</dbReference>
<dbReference type="Proteomes" id="UP000318102">
    <property type="component" value="Unassembled WGS sequence"/>
</dbReference>
<dbReference type="OrthoDB" id="162319at2"/>
<sequence>MFWTIFNILTLRGTIMMRFLVYYTPGEAWITGKTTNEQPYINPHALHIQNNFNAGKIIFAGPFEDHTGGASILDVSSEEEAYQIINNDPLVMHHVVTAKLSPWEPIYNKQENSSPNFTKEFFESQGIII</sequence>
<dbReference type="PANTHER" id="PTHR37828">
    <property type="entry name" value="GSR2449 PROTEIN"/>
    <property type="match status" value="1"/>
</dbReference>
<evidence type="ECO:0000313" key="2">
    <source>
        <dbReference type="Proteomes" id="UP000318102"/>
    </source>
</evidence>
<dbReference type="SUPFAM" id="SSF54909">
    <property type="entry name" value="Dimeric alpha+beta barrel"/>
    <property type="match status" value="1"/>
</dbReference>
<name>A0A559IXX5_9BACL</name>
<dbReference type="Gene3D" id="3.30.70.1060">
    <property type="entry name" value="Dimeric alpha+beta barrel"/>
    <property type="match status" value="1"/>
</dbReference>
<accession>A0A559IXX5</accession>
<dbReference type="AlphaFoldDB" id="A0A559IXX5"/>
<protein>
    <recommendedName>
        <fullName evidence="3">YCII-related domain-containing protein</fullName>
    </recommendedName>
</protein>
<keyword evidence="2" id="KW-1185">Reference proteome</keyword>
<evidence type="ECO:0008006" key="3">
    <source>
        <dbReference type="Google" id="ProtNLM"/>
    </source>
</evidence>